<dbReference type="InterPro" id="IPR012348">
    <property type="entry name" value="RNR-like"/>
</dbReference>
<evidence type="ECO:0000256" key="1">
    <source>
        <dbReference type="ARBA" id="ARBA00009303"/>
    </source>
</evidence>
<dbReference type="InterPro" id="IPR009078">
    <property type="entry name" value="Ferritin-like_SF"/>
</dbReference>
<dbReference type="EMBL" id="JARK01000131">
    <property type="protein sequence ID" value="EYC42441.1"/>
    <property type="molecule type" value="Genomic_DNA"/>
</dbReference>
<gene>
    <name evidence="2" type="primary">Acey_s0531.g3019</name>
    <name evidence="2" type="synonym">Acey-rnr-2</name>
    <name evidence="2" type="ORF">Y032_0531g3019</name>
</gene>
<dbReference type="PANTHER" id="PTHR23409">
    <property type="entry name" value="RIBONUCLEOSIDE-DIPHOSPHATE REDUCTASE SMALL CHAIN"/>
    <property type="match status" value="1"/>
</dbReference>
<dbReference type="OrthoDB" id="10248373at2759"/>
<dbReference type="GO" id="GO:0005829">
    <property type="term" value="C:cytosol"/>
    <property type="evidence" value="ECO:0007669"/>
    <property type="project" value="TreeGrafter"/>
</dbReference>
<keyword evidence="3" id="KW-1185">Reference proteome</keyword>
<dbReference type="InterPro" id="IPR030475">
    <property type="entry name" value="RNR_small_AS"/>
</dbReference>
<accession>A0A016WS60</accession>
<protein>
    <submittedName>
        <fullName evidence="2">Uncharacterized protein</fullName>
    </submittedName>
</protein>
<comment type="caution">
    <text evidence="2">The sequence shown here is derived from an EMBL/GenBank/DDBJ whole genome shotgun (WGS) entry which is preliminary data.</text>
</comment>
<name>A0A016WS60_9BILA</name>
<dbReference type="GO" id="GO:0004748">
    <property type="term" value="F:ribonucleoside-diphosphate reductase activity, thioredoxin disulfide as acceptor"/>
    <property type="evidence" value="ECO:0007669"/>
    <property type="project" value="TreeGrafter"/>
</dbReference>
<dbReference type="Pfam" id="PF00268">
    <property type="entry name" value="Ribonuc_red_sm"/>
    <property type="match status" value="1"/>
</dbReference>
<evidence type="ECO:0000313" key="2">
    <source>
        <dbReference type="EMBL" id="EYC42441.1"/>
    </source>
</evidence>
<proteinExistence type="inferred from homology"/>
<dbReference type="STRING" id="53326.A0A016WS60"/>
<dbReference type="InterPro" id="IPR033909">
    <property type="entry name" value="RNR_small"/>
</dbReference>
<dbReference type="PROSITE" id="PS00368">
    <property type="entry name" value="RIBORED_SMALL"/>
    <property type="match status" value="1"/>
</dbReference>
<dbReference type="GO" id="GO:0009263">
    <property type="term" value="P:deoxyribonucleotide biosynthetic process"/>
    <property type="evidence" value="ECO:0007669"/>
    <property type="project" value="InterPro"/>
</dbReference>
<dbReference type="InterPro" id="IPR000358">
    <property type="entry name" value="RNR_small_fam"/>
</dbReference>
<organism evidence="2 3">
    <name type="scientific">Ancylostoma ceylanicum</name>
    <dbReference type="NCBI Taxonomy" id="53326"/>
    <lineage>
        <taxon>Eukaryota</taxon>
        <taxon>Metazoa</taxon>
        <taxon>Ecdysozoa</taxon>
        <taxon>Nematoda</taxon>
        <taxon>Chromadorea</taxon>
        <taxon>Rhabditida</taxon>
        <taxon>Rhabditina</taxon>
        <taxon>Rhabditomorpha</taxon>
        <taxon>Strongyloidea</taxon>
        <taxon>Ancylostomatidae</taxon>
        <taxon>Ancylostomatinae</taxon>
        <taxon>Ancylostoma</taxon>
    </lineage>
</organism>
<evidence type="ECO:0000313" key="3">
    <source>
        <dbReference type="Proteomes" id="UP000024635"/>
    </source>
</evidence>
<dbReference type="Gene3D" id="1.10.620.20">
    <property type="entry name" value="Ribonucleotide Reductase, subunit A"/>
    <property type="match status" value="1"/>
</dbReference>
<dbReference type="AlphaFoldDB" id="A0A016WS60"/>
<dbReference type="CDD" id="cd01049">
    <property type="entry name" value="RNRR2"/>
    <property type="match status" value="1"/>
</dbReference>
<dbReference type="SUPFAM" id="SSF47240">
    <property type="entry name" value="Ferritin-like"/>
    <property type="match status" value="1"/>
</dbReference>
<reference evidence="3" key="1">
    <citation type="journal article" date="2015" name="Nat. Genet.">
        <title>The genome and transcriptome of the zoonotic hookworm Ancylostoma ceylanicum identify infection-specific gene families.</title>
        <authorList>
            <person name="Schwarz E.M."/>
            <person name="Hu Y."/>
            <person name="Antoshechkin I."/>
            <person name="Miller M.M."/>
            <person name="Sternberg P.W."/>
            <person name="Aroian R.V."/>
        </authorList>
    </citation>
    <scope>NUCLEOTIDE SEQUENCE</scope>
    <source>
        <strain evidence="3">HY135</strain>
    </source>
</reference>
<dbReference type="Proteomes" id="UP000024635">
    <property type="component" value="Unassembled WGS sequence"/>
</dbReference>
<dbReference type="PANTHER" id="PTHR23409:SF18">
    <property type="entry name" value="RIBONUCLEOSIDE-DIPHOSPHATE REDUCTASE SUBUNIT M2"/>
    <property type="match status" value="1"/>
</dbReference>
<sequence length="394" mass="45181">MTLGEIQVNHKAGNKENMGVVQEKDGKKLVQEVEKLSVRSNEQEEPLLKENPNRFVIFPLTHHDIWAFYKKAVASFWTVEEVDLAKDMADWEKMNDNERFFISRVLAFFAASDGIVNENLVERFSQEVQVPEARFFYGFQIAIENIHSEMYSKLIETYIRDEQERNLLFNAIFEFPCIKKKADWALKWIADHDACFAERVIAFAAVEGIFFSGSFAAIFWLKKRGLMPGLTHSNELISRDEGLHRDFACLMYSHIKNKLSQERIHSIIKDAVTIEQGYSRLTSDSRKYPSLTKRINVCVTTYQRGLTSDVALPTQRGRQSCMTLPIQIQCIRNDESAQAVHVTARTLVDVIKITMERDTQIGDDDVEGWQAWPPVDLGPPGGLVVSDRRHMATV</sequence>
<comment type="similarity">
    <text evidence="1">Belongs to the ribonucleoside diphosphate reductase small chain family.</text>
</comment>